<evidence type="ECO:0000313" key="2">
    <source>
        <dbReference type="EMBL" id="VVV68650.1"/>
    </source>
</evidence>
<protein>
    <recommendedName>
        <fullName evidence="1">DUF659 domain-containing protein</fullName>
    </recommendedName>
</protein>
<dbReference type="PANTHER" id="PTHR32166:SF123">
    <property type="entry name" value="BED-TYPE DOMAIN-CONTAINING PROTEIN"/>
    <property type="match status" value="1"/>
</dbReference>
<dbReference type="InterPro" id="IPR007021">
    <property type="entry name" value="DUF659"/>
</dbReference>
<name>A0A5K0XSI4_9MAGN</name>
<reference evidence="2" key="1">
    <citation type="submission" date="2019-09" db="EMBL/GenBank/DDBJ databases">
        <authorList>
            <person name="Zhang L."/>
        </authorList>
    </citation>
    <scope>NUCLEOTIDE SEQUENCE</scope>
</reference>
<sequence>MRGKILQDIVKEVSEHCDQLKLSWKKAGCSIMSDGWIDTRSRTLVNFLVYCPKGTMFLKSLDLSDVPKTVQILFNVFYNVVQEVRPANIVQVFTDNAANYRAAGDLLFQKYGTFFWSPCAIHCVNLMLQDLNEMHDMKSAID</sequence>
<organism evidence="2">
    <name type="scientific">Nymphaea colorata</name>
    <name type="common">pocket water lily</name>
    <dbReference type="NCBI Taxonomy" id="210225"/>
    <lineage>
        <taxon>Eukaryota</taxon>
        <taxon>Viridiplantae</taxon>
        <taxon>Streptophyta</taxon>
        <taxon>Embryophyta</taxon>
        <taxon>Tracheophyta</taxon>
        <taxon>Spermatophyta</taxon>
        <taxon>Magnoliopsida</taxon>
        <taxon>Nymphaeales</taxon>
        <taxon>Nymphaeaceae</taxon>
        <taxon>Nymphaea</taxon>
    </lineage>
</organism>
<dbReference type="InterPro" id="IPR012337">
    <property type="entry name" value="RNaseH-like_sf"/>
</dbReference>
<proteinExistence type="predicted"/>
<feature type="domain" description="DUF659" evidence="1">
    <location>
        <begin position="1"/>
        <end position="141"/>
    </location>
</feature>
<gene>
    <name evidence="2" type="ORF">NYM_LOCUS5917</name>
</gene>
<dbReference type="SUPFAM" id="SSF53098">
    <property type="entry name" value="Ribonuclease H-like"/>
    <property type="match status" value="1"/>
</dbReference>
<dbReference type="AlphaFoldDB" id="A0A5K0XSI4"/>
<accession>A0A5K0XSI4</accession>
<dbReference type="PANTHER" id="PTHR32166">
    <property type="entry name" value="OSJNBA0013A04.12 PROTEIN"/>
    <property type="match status" value="1"/>
</dbReference>
<evidence type="ECO:0000259" key="1">
    <source>
        <dbReference type="Pfam" id="PF04937"/>
    </source>
</evidence>
<dbReference type="Pfam" id="PF04937">
    <property type="entry name" value="DUF659"/>
    <property type="match status" value="1"/>
</dbReference>
<dbReference type="EMBL" id="LR721776">
    <property type="protein sequence ID" value="VVV68650.1"/>
    <property type="molecule type" value="Genomic_DNA"/>
</dbReference>